<dbReference type="InterPro" id="IPR000086">
    <property type="entry name" value="NUDIX_hydrolase_dom"/>
</dbReference>
<gene>
    <name evidence="2" type="ORF">ACFQ4C_04330</name>
</gene>
<dbReference type="PANTHER" id="PTHR43736">
    <property type="entry name" value="ADP-RIBOSE PYROPHOSPHATASE"/>
    <property type="match status" value="1"/>
</dbReference>
<dbReference type="Pfam" id="PF00293">
    <property type="entry name" value="NUDIX"/>
    <property type="match status" value="1"/>
</dbReference>
<accession>A0ABW3PZ92</accession>
<organism evidence="2 3">
    <name type="scientific">Larkinella insperata</name>
    <dbReference type="NCBI Taxonomy" id="332158"/>
    <lineage>
        <taxon>Bacteria</taxon>
        <taxon>Pseudomonadati</taxon>
        <taxon>Bacteroidota</taxon>
        <taxon>Cytophagia</taxon>
        <taxon>Cytophagales</taxon>
        <taxon>Spirosomataceae</taxon>
        <taxon>Larkinella</taxon>
    </lineage>
</organism>
<proteinExistence type="predicted"/>
<protein>
    <submittedName>
        <fullName evidence="2">NUDIX hydrolase</fullName>
    </submittedName>
</protein>
<dbReference type="PROSITE" id="PS51462">
    <property type="entry name" value="NUDIX"/>
    <property type="match status" value="1"/>
</dbReference>
<dbReference type="EMBL" id="JBHTLP010000002">
    <property type="protein sequence ID" value="MFD1140318.1"/>
    <property type="molecule type" value="Genomic_DNA"/>
</dbReference>
<dbReference type="RefSeq" id="WP_265989624.1">
    <property type="nucleotide sequence ID" value="NZ_CP110973.1"/>
</dbReference>
<dbReference type="CDD" id="cd03674">
    <property type="entry name" value="NUDIX_Hydrolase"/>
    <property type="match status" value="1"/>
</dbReference>
<reference evidence="3" key="1">
    <citation type="journal article" date="2019" name="Int. J. Syst. Evol. Microbiol.">
        <title>The Global Catalogue of Microorganisms (GCM) 10K type strain sequencing project: providing services to taxonomists for standard genome sequencing and annotation.</title>
        <authorList>
            <consortium name="The Broad Institute Genomics Platform"/>
            <consortium name="The Broad Institute Genome Sequencing Center for Infectious Disease"/>
            <person name="Wu L."/>
            <person name="Ma J."/>
        </authorList>
    </citation>
    <scope>NUCLEOTIDE SEQUENCE [LARGE SCALE GENOMIC DNA]</scope>
    <source>
        <strain evidence="3">CCUG 55608</strain>
    </source>
</reference>
<evidence type="ECO:0000313" key="3">
    <source>
        <dbReference type="Proteomes" id="UP001597116"/>
    </source>
</evidence>
<feature type="domain" description="Nudix hydrolase" evidence="1">
    <location>
        <begin position="44"/>
        <end position="177"/>
    </location>
</feature>
<evidence type="ECO:0000259" key="1">
    <source>
        <dbReference type="PROSITE" id="PS51462"/>
    </source>
</evidence>
<name>A0ABW3PZ92_9BACT</name>
<dbReference type="SUPFAM" id="SSF55811">
    <property type="entry name" value="Nudix"/>
    <property type="match status" value="1"/>
</dbReference>
<dbReference type="Gene3D" id="3.90.79.10">
    <property type="entry name" value="Nucleoside Triphosphate Pyrophosphohydrolase"/>
    <property type="match status" value="1"/>
</dbReference>
<comment type="caution">
    <text evidence="2">The sequence shown here is derived from an EMBL/GenBank/DDBJ whole genome shotgun (WGS) entry which is preliminary data.</text>
</comment>
<sequence length="180" mass="20679">MHRKPLLNLLLNHQPADENEQRMLEQTIQFVQNHADCFERHLQIGHVTGSAWIVSPDRQKVVLLHHAKLDRWFQPGGHADGDPDVLAVALREAEEETGLLDLNVIGPGIFDVDVHTIPARQNEPEHLHYDIRFLLEAATDHPFIRTRETKDVRWVAYGEIESLTSEKSILRMKNKVIAKN</sequence>
<keyword evidence="3" id="KW-1185">Reference proteome</keyword>
<dbReference type="PANTHER" id="PTHR43736:SF1">
    <property type="entry name" value="DIHYDRONEOPTERIN TRIPHOSPHATE DIPHOSPHATASE"/>
    <property type="match status" value="1"/>
</dbReference>
<dbReference type="Proteomes" id="UP001597116">
    <property type="component" value="Unassembled WGS sequence"/>
</dbReference>
<dbReference type="InterPro" id="IPR015797">
    <property type="entry name" value="NUDIX_hydrolase-like_dom_sf"/>
</dbReference>
<dbReference type="GO" id="GO:0016787">
    <property type="term" value="F:hydrolase activity"/>
    <property type="evidence" value="ECO:0007669"/>
    <property type="project" value="UniProtKB-KW"/>
</dbReference>
<keyword evidence="2" id="KW-0378">Hydrolase</keyword>
<evidence type="ECO:0000313" key="2">
    <source>
        <dbReference type="EMBL" id="MFD1140318.1"/>
    </source>
</evidence>